<dbReference type="GO" id="GO:0008265">
    <property type="term" value="F:molybdenum cofactor sulfurtransferase activity"/>
    <property type="evidence" value="ECO:0007669"/>
    <property type="project" value="TreeGrafter"/>
</dbReference>
<dbReference type="SUPFAM" id="SSF53383">
    <property type="entry name" value="PLP-dependent transferases"/>
    <property type="match status" value="1"/>
</dbReference>
<feature type="compositionally biased region" description="Basic and acidic residues" evidence="1">
    <location>
        <begin position="816"/>
        <end position="827"/>
    </location>
</feature>
<dbReference type="Pfam" id="PF00266">
    <property type="entry name" value="Aminotran_5"/>
    <property type="match status" value="1"/>
</dbReference>
<dbReference type="Gene3D" id="3.90.1150.10">
    <property type="entry name" value="Aspartate Aminotransferase, domain 1"/>
    <property type="match status" value="1"/>
</dbReference>
<accession>A0A366QW48</accession>
<evidence type="ECO:0000259" key="2">
    <source>
        <dbReference type="Pfam" id="PF00266"/>
    </source>
</evidence>
<organism evidence="3 4">
    <name type="scientific">Fusarium coffeatum</name>
    <dbReference type="NCBI Taxonomy" id="231269"/>
    <lineage>
        <taxon>Eukaryota</taxon>
        <taxon>Fungi</taxon>
        <taxon>Dikarya</taxon>
        <taxon>Ascomycota</taxon>
        <taxon>Pezizomycotina</taxon>
        <taxon>Sordariomycetes</taxon>
        <taxon>Hypocreomycetidae</taxon>
        <taxon>Hypocreales</taxon>
        <taxon>Nectriaceae</taxon>
        <taxon>Fusarium</taxon>
        <taxon>Fusarium incarnatum-equiseti species complex</taxon>
    </lineage>
</organism>
<feature type="region of interest" description="Disordered" evidence="1">
    <location>
        <begin position="1118"/>
        <end position="1143"/>
    </location>
</feature>
<feature type="compositionally biased region" description="Basic and acidic residues" evidence="1">
    <location>
        <begin position="1132"/>
        <end position="1143"/>
    </location>
</feature>
<evidence type="ECO:0000313" key="3">
    <source>
        <dbReference type="EMBL" id="RBR08200.1"/>
    </source>
</evidence>
<feature type="compositionally biased region" description="Polar residues" evidence="1">
    <location>
        <begin position="856"/>
        <end position="870"/>
    </location>
</feature>
<keyword evidence="4" id="KW-1185">Reference proteome</keyword>
<dbReference type="InterPro" id="IPR015424">
    <property type="entry name" value="PyrdxlP-dep_Trfase"/>
</dbReference>
<dbReference type="InterPro" id="IPR000192">
    <property type="entry name" value="Aminotrans_V_dom"/>
</dbReference>
<gene>
    <name evidence="3" type="ORF">FIESC28_10392</name>
</gene>
<proteinExistence type="predicted"/>
<dbReference type="Proteomes" id="UP000253153">
    <property type="component" value="Unassembled WGS sequence"/>
</dbReference>
<feature type="region of interest" description="Disordered" evidence="1">
    <location>
        <begin position="1170"/>
        <end position="1204"/>
    </location>
</feature>
<feature type="domain" description="Aminotransferase class V" evidence="2">
    <location>
        <begin position="23"/>
        <end position="468"/>
    </location>
</feature>
<feature type="compositionally biased region" description="Basic and acidic residues" evidence="1">
    <location>
        <begin position="872"/>
        <end position="891"/>
    </location>
</feature>
<feature type="region of interest" description="Disordered" evidence="1">
    <location>
        <begin position="798"/>
        <end position="827"/>
    </location>
</feature>
<dbReference type="GeneID" id="41999820"/>
<protein>
    <recommendedName>
        <fullName evidence="2">Aminotransferase class V domain-containing protein</fullName>
    </recommendedName>
</protein>
<comment type="caution">
    <text evidence="3">The sequence shown here is derived from an EMBL/GenBank/DDBJ whole genome shotgun (WGS) entry which is preliminary data.</text>
</comment>
<feature type="compositionally biased region" description="Low complexity" evidence="1">
    <location>
        <begin position="516"/>
        <end position="545"/>
    </location>
</feature>
<feature type="compositionally biased region" description="Basic and acidic residues" evidence="1">
    <location>
        <begin position="1258"/>
        <end position="1268"/>
    </location>
</feature>
<dbReference type="AlphaFoldDB" id="A0A366QW48"/>
<reference evidence="3 4" key="1">
    <citation type="submission" date="2018-06" db="EMBL/GenBank/DDBJ databases">
        <title>Fusarium incarnatum-equiseti species complex species 28.</title>
        <authorList>
            <person name="Gardiner D.M."/>
        </authorList>
    </citation>
    <scope>NUCLEOTIDE SEQUENCE [LARGE SCALE GENOMIC DNA]</scope>
    <source>
        <strain evidence="3 4">FIESC_28</strain>
    </source>
</reference>
<dbReference type="InterPro" id="IPR015421">
    <property type="entry name" value="PyrdxlP-dep_Trfase_major"/>
</dbReference>
<dbReference type="InterPro" id="IPR015422">
    <property type="entry name" value="PyrdxlP-dep_Trfase_small"/>
</dbReference>
<name>A0A366QW48_9HYPO</name>
<feature type="region of interest" description="Disordered" evidence="1">
    <location>
        <begin position="516"/>
        <end position="567"/>
    </location>
</feature>
<dbReference type="PANTHER" id="PTHR14237:SF80">
    <property type="entry name" value="MOLYBDENUM COFACTOR SULFURASE"/>
    <property type="match status" value="1"/>
</dbReference>
<feature type="region of interest" description="Disordered" evidence="1">
    <location>
        <begin position="1232"/>
        <end position="1268"/>
    </location>
</feature>
<sequence length="1268" mass="139811">MEYNASVEEFRDDEYPNMTQGAYLDHGGTTIYARSLIAGFSQAMIGNLWGNPHSENLPAKLSGEMVDSIRAKTLDFLGADPEHFDLVFVANATAGIKLVADAFRDLGDKTPSKSFWYGCHSEAHTSLIGIRALAPGDYHCFKDDESVEEWISRPFNCPNQTRKGYPSSLGLFAYPGQSNLSGRRLPKTWPRKIRKHPQLRNTYTLFDAAALAMTSSLSSLFEDPLDAPDFTCLSLYKIFGFPDLGALVVRRASGHILCLRRYFGGGTVAQLSPLEDTRVMKKVPGLGNKYMSWNIHDGLEDGTLPFHSILALGIAIDTHLRLYGSMDVISRHCSYLARSLYEQLADLKHRDGSAVVELYADEPVMYGDPSAQGPTFAFNITREDGSYVPWTEVERLANNAGVYIRAGGVCCPGGVSRALKYEEWEWDRIFSSGHACGSSEQAVIHNKPTGIVRASLGAMTTKRDIEAFVSFLQSEFIFKKAAIPLLLGTSNELPIRETIHAIVLIATMAKKKSKQAAAAEGQDTTPDQVSQTQTQPSSTTTTNSSANGVQKKKSKASKETSSASSSQTLNICRNKHWRYISSYHGPWLQMPIEILETIANINYNTPRPRPIDPAVLFDLLKIRRLVDEATNLAVRAASDIASPVLTNVHGGLPGSGSMSALGMTGPGHGMKLSHKRKSQMREQASQKLSRAYHLDEIACSVATMQGASTIEEIGAVVLQRNPQDPDAKYVHFFHEKIPSRQLAESTSLQPLTEIIAERPNESEALRTRAIVRTFKEDYEGAAQDLTTALAVCRIHQQPHRPSEEVKSQQLQTGKRWRQEVAPAEKDQPSSLEIQLSFLRATTYLSLACQHIEHGLTPNQEQNGHVDSAKSNGKVDAESDGQESQKHDENSLLKQTEARKLVKKYAKWALRDLLTYLSHFEYAPNLPNLIAKDFNDRVNLSAQGARNPRPSEATYLLEPHTTYNLAELFAAVPPSDLPPYPNEEVISPNRQTQLPDPPTTCELLTYHPLITDALHSLLLCHCLIQTSAKEVQRHTYMAARLIRLADGYPIFQASRSPARSDWLEVLRRADDSWLQLSASWDTLCAPAPLPHYDTLPPGAANMHTGASRKEAAAAAASLINGGSNAGKSVPSAEEQRRLRMRERDQRVRVALSDQRVCDEDTFRAAIEAQEKRAEQEDRAAAAAAAASEVSPDGASNPDAHPKRWVIDDSKEYPVCTARATLIAQWVCEAPVVTGTTRRKKRTKRPEGKLDTLAASAEKMSLKDDAAAGT</sequence>
<dbReference type="PANTHER" id="PTHR14237">
    <property type="entry name" value="MOLYBDOPTERIN COFACTOR SULFURASE MOSC"/>
    <property type="match status" value="1"/>
</dbReference>
<feature type="region of interest" description="Disordered" evidence="1">
    <location>
        <begin position="855"/>
        <end position="891"/>
    </location>
</feature>
<dbReference type="RefSeq" id="XP_031011476.1">
    <property type="nucleotide sequence ID" value="XM_031164524.1"/>
</dbReference>
<dbReference type="GO" id="GO:0043545">
    <property type="term" value="P:molybdopterin cofactor metabolic process"/>
    <property type="evidence" value="ECO:0007669"/>
    <property type="project" value="TreeGrafter"/>
</dbReference>
<dbReference type="Gene3D" id="3.40.640.10">
    <property type="entry name" value="Type I PLP-dependent aspartate aminotransferase-like (Major domain)"/>
    <property type="match status" value="1"/>
</dbReference>
<evidence type="ECO:0000313" key="4">
    <source>
        <dbReference type="Proteomes" id="UP000253153"/>
    </source>
</evidence>
<evidence type="ECO:0000256" key="1">
    <source>
        <dbReference type="SAM" id="MobiDB-lite"/>
    </source>
</evidence>
<dbReference type="OrthoDB" id="420046at2759"/>
<dbReference type="EMBL" id="QKXC01000292">
    <property type="protein sequence ID" value="RBR08200.1"/>
    <property type="molecule type" value="Genomic_DNA"/>
</dbReference>